<evidence type="ECO:0000256" key="3">
    <source>
        <dbReference type="PIRSR" id="PIRSR617939-2"/>
    </source>
</evidence>
<organism evidence="4 5">
    <name type="scientific">Alkalispirillum mobile</name>
    <dbReference type="NCBI Taxonomy" id="85925"/>
    <lineage>
        <taxon>Bacteria</taxon>
        <taxon>Pseudomonadati</taxon>
        <taxon>Pseudomonadota</taxon>
        <taxon>Gammaproteobacteria</taxon>
        <taxon>Chromatiales</taxon>
        <taxon>Ectothiorhodospiraceae</taxon>
        <taxon>Alkalispirillum</taxon>
    </lineage>
</organism>
<proteinExistence type="predicted"/>
<dbReference type="Gene3D" id="3.10.490.10">
    <property type="entry name" value="Gamma-glutamyl cyclotransferase-like"/>
    <property type="match status" value="1"/>
</dbReference>
<dbReference type="GO" id="GO:0003839">
    <property type="term" value="F:gamma-glutamylcyclotransferase activity"/>
    <property type="evidence" value="ECO:0007669"/>
    <property type="project" value="InterPro"/>
</dbReference>
<dbReference type="Proteomes" id="UP000275461">
    <property type="component" value="Unassembled WGS sequence"/>
</dbReference>
<dbReference type="InterPro" id="IPR017939">
    <property type="entry name" value="G-Glutamylcylcotransferase"/>
</dbReference>
<dbReference type="InterPro" id="IPR013024">
    <property type="entry name" value="GGCT-like"/>
</dbReference>
<keyword evidence="1" id="KW-0456">Lyase</keyword>
<feature type="active site" description="Proton acceptor" evidence="2">
    <location>
        <position position="81"/>
    </location>
</feature>
<evidence type="ECO:0000256" key="2">
    <source>
        <dbReference type="PIRSR" id="PIRSR617939-1"/>
    </source>
</evidence>
<sequence length="177" mass="19992">MAELIYFAYGSNLHPLRLLKRVPSSRPLGCAVLPDHALHFDKKSVTDGSGKCRIGAEPDCRVHGVLFSLRADERPYLDRAESLGVGYFLEDVQVLNAAGEQVEAFTYVANPERLDPTVQPYCWYRDIVAAGARFHGFPADYVQSIARRPVWEDPDPARRARQHELVRDCLNWRPAEA</sequence>
<dbReference type="InterPro" id="IPR036568">
    <property type="entry name" value="GGCT-like_sf"/>
</dbReference>
<dbReference type="PANTHER" id="PTHR12935:SF0">
    <property type="entry name" value="GAMMA-GLUTAMYLCYCLOTRANSFERASE"/>
    <property type="match status" value="1"/>
</dbReference>
<accession>A0A498C5I6</accession>
<comment type="caution">
    <text evidence="4">The sequence shown here is derived from an EMBL/GenBank/DDBJ whole genome shotgun (WGS) entry which is preliminary data.</text>
</comment>
<evidence type="ECO:0000256" key="1">
    <source>
        <dbReference type="ARBA" id="ARBA00023239"/>
    </source>
</evidence>
<dbReference type="RefSeq" id="WP_121440732.1">
    <property type="nucleotide sequence ID" value="NZ_RCDA01000001.1"/>
</dbReference>
<feature type="binding site" evidence="3">
    <location>
        <begin position="6"/>
        <end position="11"/>
    </location>
    <ligand>
        <name>substrate</name>
    </ligand>
</feature>
<name>A0A498C5I6_9GAMM</name>
<gene>
    <name evidence="4" type="ORF">DFR31_0117</name>
</gene>
<dbReference type="AlphaFoldDB" id="A0A498C5I6"/>
<feature type="binding site" evidence="3">
    <location>
        <position position="124"/>
    </location>
    <ligand>
        <name>substrate</name>
    </ligand>
</feature>
<dbReference type="PANTHER" id="PTHR12935">
    <property type="entry name" value="GAMMA-GLUTAMYLCYCLOTRANSFERASE"/>
    <property type="match status" value="1"/>
</dbReference>
<dbReference type="Pfam" id="PF13772">
    <property type="entry name" value="AIG2_2"/>
    <property type="match status" value="1"/>
</dbReference>
<dbReference type="SUPFAM" id="SSF110857">
    <property type="entry name" value="Gamma-glutamyl cyclotransferase-like"/>
    <property type="match status" value="1"/>
</dbReference>
<dbReference type="CDD" id="cd06661">
    <property type="entry name" value="GGCT_like"/>
    <property type="match status" value="1"/>
</dbReference>
<evidence type="ECO:0000313" key="5">
    <source>
        <dbReference type="Proteomes" id="UP000275461"/>
    </source>
</evidence>
<reference evidence="4 5" key="1">
    <citation type="submission" date="2018-10" db="EMBL/GenBank/DDBJ databases">
        <title>Genomic Encyclopedia of Type Strains, Phase IV (KMG-IV): sequencing the most valuable type-strain genomes for metagenomic binning, comparative biology and taxonomic classification.</title>
        <authorList>
            <person name="Goeker M."/>
        </authorList>
    </citation>
    <scope>NUCLEOTIDE SEQUENCE [LARGE SCALE GENOMIC DNA]</scope>
    <source>
        <strain evidence="4 5">DSM 12769</strain>
    </source>
</reference>
<keyword evidence="5" id="KW-1185">Reference proteome</keyword>
<dbReference type="EMBL" id="RCDA01000001">
    <property type="protein sequence ID" value="RLK50227.1"/>
    <property type="molecule type" value="Genomic_DNA"/>
</dbReference>
<protein>
    <submittedName>
        <fullName evidence="4">AIG2 family protein</fullName>
    </submittedName>
</protein>
<evidence type="ECO:0000313" key="4">
    <source>
        <dbReference type="EMBL" id="RLK50227.1"/>
    </source>
</evidence>
<dbReference type="OrthoDB" id="5401862at2"/>